<sequence length="346" mass="38858">MNDDELGWRGQGPEAHLSLTAEQDRLVRDLWDRAAQARPALDGTMRLLRDQSAERGSALVGDEKANGIEEVGHSLKGLDSLRRKVAVDVSRGADVGRVLGRVNDLNRYTLTFEPENYAQATQETYGRLKALGYEPVPGSEKNTWQDPAYKGINTTWQQQESGQRFELQFHTPDSFQAKTDNHELYEIARSGHFEQMSAGQPERARQYHQAADLLQNERYRNVVVPTGNEAIGEQKIRTVLKPEVPVERVQEVRAAEAKLKERNAGKAAERTALPQRAERESGRGQDGRSAGVQSRLDALRAKSERPSQAQGRSTAQTRQNKAPAQNQHRDTQRDPRRAGRQQGPER</sequence>
<dbReference type="RefSeq" id="WP_258780784.1">
    <property type="nucleotide sequence ID" value="NZ_JANUGP010000019.1"/>
</dbReference>
<name>A0ABT2B6M3_9ACTN</name>
<keyword evidence="3" id="KW-1185">Reference proteome</keyword>
<proteinExistence type="predicted"/>
<gene>
    <name evidence="2" type="ORF">NX794_23570</name>
</gene>
<feature type="compositionally biased region" description="Basic and acidic residues" evidence="1">
    <location>
        <begin position="276"/>
        <end position="286"/>
    </location>
</feature>
<organism evidence="2 3">
    <name type="scientific">Streptomyces pyxinicus</name>
    <dbReference type="NCBI Taxonomy" id="2970331"/>
    <lineage>
        <taxon>Bacteria</taxon>
        <taxon>Bacillati</taxon>
        <taxon>Actinomycetota</taxon>
        <taxon>Actinomycetes</taxon>
        <taxon>Kitasatosporales</taxon>
        <taxon>Streptomycetaceae</taxon>
        <taxon>Streptomyces</taxon>
    </lineage>
</organism>
<feature type="compositionally biased region" description="Basic and acidic residues" evidence="1">
    <location>
        <begin position="327"/>
        <end position="346"/>
    </location>
</feature>
<dbReference type="Proteomes" id="UP001205612">
    <property type="component" value="Unassembled WGS sequence"/>
</dbReference>
<feature type="compositionally biased region" description="Basic and acidic residues" evidence="1">
    <location>
        <begin position="259"/>
        <end position="269"/>
    </location>
</feature>
<evidence type="ECO:0000313" key="2">
    <source>
        <dbReference type="EMBL" id="MCS0604169.1"/>
    </source>
</evidence>
<reference evidence="2 3" key="1">
    <citation type="submission" date="2022-08" db="EMBL/GenBank/DDBJ databases">
        <authorList>
            <person name="Somphong A."/>
            <person name="Phongsopitanun W."/>
        </authorList>
    </citation>
    <scope>NUCLEOTIDE SEQUENCE [LARGE SCALE GENOMIC DNA]</scope>
    <source>
        <strain evidence="2 3">LP11</strain>
    </source>
</reference>
<dbReference type="EMBL" id="JANUGP010000019">
    <property type="protein sequence ID" value="MCS0604169.1"/>
    <property type="molecule type" value="Genomic_DNA"/>
</dbReference>
<accession>A0ABT2B6M3</accession>
<protein>
    <submittedName>
        <fullName evidence="2">Uncharacterized protein</fullName>
    </submittedName>
</protein>
<evidence type="ECO:0000256" key="1">
    <source>
        <dbReference type="SAM" id="MobiDB-lite"/>
    </source>
</evidence>
<feature type="compositionally biased region" description="Polar residues" evidence="1">
    <location>
        <begin position="306"/>
        <end position="326"/>
    </location>
</feature>
<feature type="region of interest" description="Disordered" evidence="1">
    <location>
        <begin position="259"/>
        <end position="346"/>
    </location>
</feature>
<evidence type="ECO:0000313" key="3">
    <source>
        <dbReference type="Proteomes" id="UP001205612"/>
    </source>
</evidence>
<comment type="caution">
    <text evidence="2">The sequence shown here is derived from an EMBL/GenBank/DDBJ whole genome shotgun (WGS) entry which is preliminary data.</text>
</comment>